<evidence type="ECO:0000313" key="2">
    <source>
        <dbReference type="Proteomes" id="UP000732399"/>
    </source>
</evidence>
<proteinExistence type="predicted"/>
<accession>A0ABX1CNF9</accession>
<dbReference type="EMBL" id="JAAVJH010000003">
    <property type="protein sequence ID" value="NJR78198.1"/>
    <property type="molecule type" value="Genomic_DNA"/>
</dbReference>
<keyword evidence="2" id="KW-1185">Reference proteome</keyword>
<dbReference type="Proteomes" id="UP000732399">
    <property type="component" value="Unassembled WGS sequence"/>
</dbReference>
<reference evidence="1 2" key="1">
    <citation type="submission" date="2020-03" db="EMBL/GenBank/DDBJ databases">
        <authorList>
            <person name="Wang L."/>
            <person name="He N."/>
            <person name="Li Y."/>
            <person name="Fang Y."/>
            <person name="Zhang F."/>
        </authorList>
    </citation>
    <scope>NUCLEOTIDE SEQUENCE [LARGE SCALE GENOMIC DNA]</scope>
    <source>
        <strain evidence="1 2">36D10-4-7</strain>
    </source>
</reference>
<evidence type="ECO:0000313" key="1">
    <source>
        <dbReference type="EMBL" id="NJR78198.1"/>
    </source>
</evidence>
<evidence type="ECO:0008006" key="3">
    <source>
        <dbReference type="Google" id="ProtNLM"/>
    </source>
</evidence>
<organism evidence="1 2">
    <name type="scientific">Sphingomonas corticis</name>
    <dbReference type="NCBI Taxonomy" id="2722791"/>
    <lineage>
        <taxon>Bacteria</taxon>
        <taxon>Pseudomonadati</taxon>
        <taxon>Pseudomonadota</taxon>
        <taxon>Alphaproteobacteria</taxon>
        <taxon>Sphingomonadales</taxon>
        <taxon>Sphingomonadaceae</taxon>
        <taxon>Sphingomonas</taxon>
    </lineage>
</organism>
<protein>
    <recommendedName>
        <fullName evidence="3">Hpt domain-containing protein</fullName>
    </recommendedName>
</protein>
<comment type="caution">
    <text evidence="1">The sequence shown here is derived from an EMBL/GenBank/DDBJ whole genome shotgun (WGS) entry which is preliminary data.</text>
</comment>
<gene>
    <name evidence="1" type="ORF">HBH26_06150</name>
</gene>
<name>A0ABX1CNF9_9SPHN</name>
<sequence length="209" mass="21372">MKNNGVVLVVASSDGAAAITTLAHGFSDWRVELADVETCCAADVAACTPDLLVVHGAASLVAAVRALDGPTARVPVVVVAAAGVEGADEHLREIGPVEAGVLARRWTPQPLPDLDRLAAALGAEEIRRLASGLRDQLVVALKGLDDDGGDPALAHRVAGFAGMLGLGALGQRWNAVSHGARDGIPALRIDTRRAIAALDRAVASPMPLV</sequence>